<dbReference type="Proteomes" id="UP000014760">
    <property type="component" value="Unassembled WGS sequence"/>
</dbReference>
<gene>
    <name evidence="2" type="ORF">CAPTEDRAFT_197674</name>
</gene>
<dbReference type="EMBL" id="AMQN01003891">
    <property type="status" value="NOT_ANNOTATED_CDS"/>
    <property type="molecule type" value="Genomic_DNA"/>
</dbReference>
<evidence type="ECO:0000313" key="3">
    <source>
        <dbReference type="EnsemblMetazoa" id="CapteP197674"/>
    </source>
</evidence>
<feature type="coiled-coil region" evidence="1">
    <location>
        <begin position="175"/>
        <end position="216"/>
    </location>
</feature>
<reference evidence="2 4" key="2">
    <citation type="journal article" date="2013" name="Nature">
        <title>Insights into bilaterian evolution from three spiralian genomes.</title>
        <authorList>
            <person name="Simakov O."/>
            <person name="Marletaz F."/>
            <person name="Cho S.J."/>
            <person name="Edsinger-Gonzales E."/>
            <person name="Havlak P."/>
            <person name="Hellsten U."/>
            <person name="Kuo D.H."/>
            <person name="Larsson T."/>
            <person name="Lv J."/>
            <person name="Arendt D."/>
            <person name="Savage R."/>
            <person name="Osoegawa K."/>
            <person name="de Jong P."/>
            <person name="Grimwood J."/>
            <person name="Chapman J.A."/>
            <person name="Shapiro H."/>
            <person name="Aerts A."/>
            <person name="Otillar R.P."/>
            <person name="Terry A.Y."/>
            <person name="Boore J.L."/>
            <person name="Grigoriev I.V."/>
            <person name="Lindberg D.R."/>
            <person name="Seaver E.C."/>
            <person name="Weisblat D.A."/>
            <person name="Putnam N.H."/>
            <person name="Rokhsar D.S."/>
        </authorList>
    </citation>
    <scope>NUCLEOTIDE SEQUENCE</scope>
    <source>
        <strain evidence="2 4">I ESC-2004</strain>
    </source>
</reference>
<evidence type="ECO:0000256" key="1">
    <source>
        <dbReference type="SAM" id="Coils"/>
    </source>
</evidence>
<protein>
    <submittedName>
        <fullName evidence="2 3">Uncharacterized protein</fullName>
    </submittedName>
</protein>
<organism evidence="2">
    <name type="scientific">Capitella teleta</name>
    <name type="common">Polychaete worm</name>
    <dbReference type="NCBI Taxonomy" id="283909"/>
    <lineage>
        <taxon>Eukaryota</taxon>
        <taxon>Metazoa</taxon>
        <taxon>Spiralia</taxon>
        <taxon>Lophotrochozoa</taxon>
        <taxon>Annelida</taxon>
        <taxon>Polychaeta</taxon>
        <taxon>Sedentaria</taxon>
        <taxon>Scolecida</taxon>
        <taxon>Capitellidae</taxon>
        <taxon>Capitella</taxon>
    </lineage>
</organism>
<sequence length="238" mass="26480">MDTSACLENDFEPSSNICKQRLEIRISFYSNSDLANIKKMKGVQAFLVLLISSSTVAADQDACCYVAAGIVSDFSRVHLESLDRVAQTAEARYLQLQQSIQLADSQRSVLSARLAHTSQQCGTNFTAVTRELSLLGDQLADTTQQCKANCTATTDRLLVLGERLAQTEQRRSDDATNTQLMNSEMRAELNQLQQAMETQRDQINQLQDALARLTLQCCLNKFVKRLLCIHSTTDPGKH</sequence>
<evidence type="ECO:0000313" key="2">
    <source>
        <dbReference type="EMBL" id="ELU18033.1"/>
    </source>
</evidence>
<name>R7VGR2_CAPTE</name>
<proteinExistence type="predicted"/>
<reference evidence="4" key="1">
    <citation type="submission" date="2012-12" db="EMBL/GenBank/DDBJ databases">
        <authorList>
            <person name="Hellsten U."/>
            <person name="Grimwood J."/>
            <person name="Chapman J.A."/>
            <person name="Shapiro H."/>
            <person name="Aerts A."/>
            <person name="Otillar R.P."/>
            <person name="Terry A.Y."/>
            <person name="Boore J.L."/>
            <person name="Simakov O."/>
            <person name="Marletaz F."/>
            <person name="Cho S.-J."/>
            <person name="Edsinger-Gonzales E."/>
            <person name="Havlak P."/>
            <person name="Kuo D.-H."/>
            <person name="Larsson T."/>
            <person name="Lv J."/>
            <person name="Arendt D."/>
            <person name="Savage R."/>
            <person name="Osoegawa K."/>
            <person name="de Jong P."/>
            <person name="Lindberg D.R."/>
            <person name="Seaver E.C."/>
            <person name="Weisblat D.A."/>
            <person name="Putnam N.H."/>
            <person name="Grigoriev I.V."/>
            <person name="Rokhsar D.S."/>
        </authorList>
    </citation>
    <scope>NUCLEOTIDE SEQUENCE</scope>
    <source>
        <strain evidence="4">I ESC-2004</strain>
    </source>
</reference>
<keyword evidence="4" id="KW-1185">Reference proteome</keyword>
<keyword evidence="1" id="KW-0175">Coiled coil</keyword>
<dbReference type="AlphaFoldDB" id="R7VGR2"/>
<accession>R7VGR2</accession>
<dbReference type="EnsemblMetazoa" id="CapteT197674">
    <property type="protein sequence ID" value="CapteP197674"/>
    <property type="gene ID" value="CapteG197674"/>
</dbReference>
<evidence type="ECO:0000313" key="4">
    <source>
        <dbReference type="Proteomes" id="UP000014760"/>
    </source>
</evidence>
<dbReference type="EMBL" id="KB292163">
    <property type="protein sequence ID" value="ELU18033.1"/>
    <property type="molecule type" value="Genomic_DNA"/>
</dbReference>
<reference evidence="3" key="3">
    <citation type="submission" date="2015-06" db="UniProtKB">
        <authorList>
            <consortium name="EnsemblMetazoa"/>
        </authorList>
    </citation>
    <scope>IDENTIFICATION</scope>
</reference>
<dbReference type="HOGENOM" id="CLU_1166783_0_0_1"/>